<dbReference type="SUPFAM" id="SSF55729">
    <property type="entry name" value="Acyl-CoA N-acyltransferases (Nat)"/>
    <property type="match status" value="1"/>
</dbReference>
<evidence type="ECO:0000313" key="4">
    <source>
        <dbReference type="Proteomes" id="UP001147653"/>
    </source>
</evidence>
<feature type="domain" description="N-acetyltransferase" evidence="2">
    <location>
        <begin position="18"/>
        <end position="164"/>
    </location>
</feature>
<dbReference type="Proteomes" id="UP001147653">
    <property type="component" value="Unassembled WGS sequence"/>
</dbReference>
<dbReference type="Pfam" id="PF13302">
    <property type="entry name" value="Acetyltransf_3"/>
    <property type="match status" value="1"/>
</dbReference>
<proteinExistence type="predicted"/>
<dbReference type="PANTHER" id="PTHR43792">
    <property type="entry name" value="GNAT FAMILY, PUTATIVE (AFU_ORTHOLOGUE AFUA_3G00765)-RELATED-RELATED"/>
    <property type="match status" value="1"/>
</dbReference>
<keyword evidence="4" id="KW-1185">Reference proteome</keyword>
<evidence type="ECO:0000313" key="3">
    <source>
        <dbReference type="EMBL" id="MDA0184286.1"/>
    </source>
</evidence>
<dbReference type="RefSeq" id="WP_270028722.1">
    <property type="nucleotide sequence ID" value="NZ_JAPDDP010000072.1"/>
</dbReference>
<dbReference type="PROSITE" id="PS51186">
    <property type="entry name" value="GNAT"/>
    <property type="match status" value="1"/>
</dbReference>
<dbReference type="CDD" id="cd04301">
    <property type="entry name" value="NAT_SF"/>
    <property type="match status" value="1"/>
</dbReference>
<dbReference type="AlphaFoldDB" id="A0A9X3NI38"/>
<sequence length="164" mass="17859">MVLHRWDALAHTAALTAVNAEPEVMTFLNAGVPYSEAASREQSERFAQHWDQFGFGFWAVEAAGTLVGFVGVGHPIYFPAYVHEVEVGWRLHPSAWGKGYATEAGRAAVDAALEHLAVRRVIAVIDPGNVASIAVAERLGMTPAERAPDPEGPGELVIYEQRRR</sequence>
<accession>A0A9X3NI38</accession>
<organism evidence="3 4">
    <name type="scientific">Solirubrobacter phytolaccae</name>
    <dbReference type="NCBI Taxonomy" id="1404360"/>
    <lineage>
        <taxon>Bacteria</taxon>
        <taxon>Bacillati</taxon>
        <taxon>Actinomycetota</taxon>
        <taxon>Thermoleophilia</taxon>
        <taxon>Solirubrobacterales</taxon>
        <taxon>Solirubrobacteraceae</taxon>
        <taxon>Solirubrobacter</taxon>
    </lineage>
</organism>
<evidence type="ECO:0000259" key="2">
    <source>
        <dbReference type="PROSITE" id="PS51186"/>
    </source>
</evidence>
<dbReference type="InterPro" id="IPR000182">
    <property type="entry name" value="GNAT_dom"/>
</dbReference>
<dbReference type="Gene3D" id="3.40.630.30">
    <property type="match status" value="1"/>
</dbReference>
<feature type="region of interest" description="Disordered" evidence="1">
    <location>
        <begin position="143"/>
        <end position="164"/>
    </location>
</feature>
<dbReference type="GO" id="GO:0016747">
    <property type="term" value="F:acyltransferase activity, transferring groups other than amino-acyl groups"/>
    <property type="evidence" value="ECO:0007669"/>
    <property type="project" value="InterPro"/>
</dbReference>
<dbReference type="InterPro" id="IPR016181">
    <property type="entry name" value="Acyl_CoA_acyltransferase"/>
</dbReference>
<gene>
    <name evidence="3" type="ORF">OJ997_28515</name>
</gene>
<dbReference type="PANTHER" id="PTHR43792:SF1">
    <property type="entry name" value="N-ACETYLTRANSFERASE DOMAIN-CONTAINING PROTEIN"/>
    <property type="match status" value="1"/>
</dbReference>
<reference evidence="3" key="1">
    <citation type="submission" date="2022-10" db="EMBL/GenBank/DDBJ databases">
        <title>The WGS of Solirubrobacter phytolaccae KCTC 29190.</title>
        <authorList>
            <person name="Jiang Z."/>
        </authorList>
    </citation>
    <scope>NUCLEOTIDE SEQUENCE</scope>
    <source>
        <strain evidence="3">KCTC 29190</strain>
    </source>
</reference>
<name>A0A9X3NI38_9ACTN</name>
<protein>
    <submittedName>
        <fullName evidence="3">GNAT family N-acetyltransferase</fullName>
    </submittedName>
</protein>
<evidence type="ECO:0000256" key="1">
    <source>
        <dbReference type="SAM" id="MobiDB-lite"/>
    </source>
</evidence>
<dbReference type="EMBL" id="JAPDDP010000072">
    <property type="protein sequence ID" value="MDA0184286.1"/>
    <property type="molecule type" value="Genomic_DNA"/>
</dbReference>
<dbReference type="InterPro" id="IPR051531">
    <property type="entry name" value="N-acetyltransferase"/>
</dbReference>
<comment type="caution">
    <text evidence="3">The sequence shown here is derived from an EMBL/GenBank/DDBJ whole genome shotgun (WGS) entry which is preliminary data.</text>
</comment>